<dbReference type="GO" id="GO:1990904">
    <property type="term" value="C:ribonucleoprotein complex"/>
    <property type="evidence" value="ECO:0007669"/>
    <property type="project" value="UniProtKB-KW"/>
</dbReference>
<feature type="domain" description="CRM" evidence="17">
    <location>
        <begin position="216"/>
        <end position="312"/>
    </location>
</feature>
<evidence type="ECO:0000256" key="4">
    <source>
        <dbReference type="ARBA" id="ARBA00022664"/>
    </source>
</evidence>
<dbReference type="Gene3D" id="3.30.110.60">
    <property type="entry name" value="YhbY-like"/>
    <property type="match status" value="2"/>
</dbReference>
<evidence type="ECO:0000256" key="11">
    <source>
        <dbReference type="ARBA" id="ARBA00064484"/>
    </source>
</evidence>
<dbReference type="InterPro" id="IPR001890">
    <property type="entry name" value="RNA-binding_CRM"/>
</dbReference>
<evidence type="ECO:0000256" key="2">
    <source>
        <dbReference type="ARBA" id="ARBA00022528"/>
    </source>
</evidence>
<organism evidence="18 19">
    <name type="scientific">Cocos nucifera</name>
    <name type="common">Coconut palm</name>
    <dbReference type="NCBI Taxonomy" id="13894"/>
    <lineage>
        <taxon>Eukaryota</taxon>
        <taxon>Viridiplantae</taxon>
        <taxon>Streptophyta</taxon>
        <taxon>Embryophyta</taxon>
        <taxon>Tracheophyta</taxon>
        <taxon>Spermatophyta</taxon>
        <taxon>Magnoliopsida</taxon>
        <taxon>Liliopsida</taxon>
        <taxon>Arecaceae</taxon>
        <taxon>Arecoideae</taxon>
        <taxon>Cocoseae</taxon>
        <taxon>Attaleinae</taxon>
        <taxon>Cocos</taxon>
    </lineage>
</organism>
<reference evidence="18" key="1">
    <citation type="journal article" date="2017" name="Gigascience">
        <title>The genome draft of coconut (Cocos nucifera).</title>
        <authorList>
            <person name="Xiao Y."/>
            <person name="Xu P."/>
            <person name="Fan H."/>
            <person name="Baudouin L."/>
            <person name="Xia W."/>
            <person name="Bocs S."/>
            <person name="Xu J."/>
            <person name="Li Q."/>
            <person name="Guo A."/>
            <person name="Zhou L."/>
            <person name="Li J."/>
            <person name="Wu Y."/>
            <person name="Ma Z."/>
            <person name="Armero A."/>
            <person name="Issali A.E."/>
            <person name="Liu N."/>
            <person name="Peng M."/>
            <person name="Yang Y."/>
        </authorList>
    </citation>
    <scope>NUCLEOTIDE SEQUENCE</scope>
    <source>
        <tissue evidence="18">Spear leaf of Hainan Tall coconut</tissue>
    </source>
</reference>
<dbReference type="FunFam" id="3.30.110.60:FF:000002">
    <property type="entry name" value="CRS2-associated factor 1, chloroplastic"/>
    <property type="match status" value="1"/>
</dbReference>
<dbReference type="AlphaFoldDB" id="A0A8K0MY57"/>
<dbReference type="GO" id="GO:0000373">
    <property type="term" value="P:Group II intron splicing"/>
    <property type="evidence" value="ECO:0007669"/>
    <property type="project" value="UniProtKB-ARBA"/>
</dbReference>
<keyword evidence="5" id="KW-0677">Repeat</keyword>
<keyword evidence="7" id="KW-0809">Transit peptide</keyword>
<accession>A0A8K0MY57</accession>
<evidence type="ECO:0000256" key="9">
    <source>
        <dbReference type="ARBA" id="ARBA00023274"/>
    </source>
</evidence>
<evidence type="ECO:0000256" key="1">
    <source>
        <dbReference type="ARBA" id="ARBA00004229"/>
    </source>
</evidence>
<dbReference type="SUPFAM" id="SSF75471">
    <property type="entry name" value="YhbY-like"/>
    <property type="match status" value="3"/>
</dbReference>
<dbReference type="PANTHER" id="PTHR31846:SF19">
    <property type="entry name" value="CRM-DOMAIN CONTAINING FACTOR CFM3A, CHLOROPLASTIC_MITOCHONDRIAL"/>
    <property type="match status" value="1"/>
</dbReference>
<feature type="domain" description="CRM" evidence="17">
    <location>
        <begin position="738"/>
        <end position="838"/>
    </location>
</feature>
<dbReference type="SMART" id="SM01103">
    <property type="entry name" value="CRS1_YhbY"/>
    <property type="match status" value="3"/>
</dbReference>
<evidence type="ECO:0000313" key="18">
    <source>
        <dbReference type="EMBL" id="KAG1334090.1"/>
    </source>
</evidence>
<reference evidence="18" key="2">
    <citation type="submission" date="2019-07" db="EMBL/GenBank/DDBJ databases">
        <authorList>
            <person name="Yang Y."/>
            <person name="Bocs S."/>
            <person name="Baudouin L."/>
        </authorList>
    </citation>
    <scope>NUCLEOTIDE SEQUENCE</scope>
    <source>
        <tissue evidence="18">Spear leaf of Hainan Tall coconut</tissue>
    </source>
</reference>
<dbReference type="GO" id="GO:0009507">
    <property type="term" value="C:chloroplast"/>
    <property type="evidence" value="ECO:0007669"/>
    <property type="project" value="UniProtKB-SubCell"/>
</dbReference>
<evidence type="ECO:0000256" key="13">
    <source>
        <dbReference type="ARBA" id="ARBA00081881"/>
    </source>
</evidence>
<comment type="caution">
    <text evidence="18">The sequence shown here is derived from an EMBL/GenBank/DDBJ whole genome shotgun (WGS) entry which is preliminary data.</text>
</comment>
<keyword evidence="8" id="KW-0508">mRNA splicing</keyword>
<keyword evidence="4" id="KW-0507">mRNA processing</keyword>
<keyword evidence="3" id="KW-0934">Plastid</keyword>
<evidence type="ECO:0000256" key="15">
    <source>
        <dbReference type="SAM" id="Coils"/>
    </source>
</evidence>
<dbReference type="GO" id="GO:0003729">
    <property type="term" value="F:mRNA binding"/>
    <property type="evidence" value="ECO:0007669"/>
    <property type="project" value="InterPro"/>
</dbReference>
<comment type="function">
    <text evidence="10">Binds specific group II introns in chloroplasts and facilitates their splicing. Acts on subgroup IIB introns. The substrates of the subgroup IIB also require the CRM domain proteins CAF1 or CAF2, with a simultaneous binding of CFM3 and CAF1 or CAF2. May influence the biogenesis of the mitochondrial small ribosomal subunit.</text>
</comment>
<name>A0A8K0MY57_COCNU</name>
<dbReference type="InterPro" id="IPR045278">
    <property type="entry name" value="CRS1/CFM2/CFM3"/>
</dbReference>
<evidence type="ECO:0000256" key="5">
    <source>
        <dbReference type="ARBA" id="ARBA00022737"/>
    </source>
</evidence>
<dbReference type="OrthoDB" id="551352at2759"/>
<keyword evidence="15" id="KW-0175">Coiled coil</keyword>
<keyword evidence="9" id="KW-0687">Ribonucleoprotein</keyword>
<gene>
    <name evidence="18" type="ORF">COCNU_03G002090</name>
</gene>
<keyword evidence="19" id="KW-1185">Reference proteome</keyword>
<sequence length="919" mass="103636">MVLAPTLHLHPAPLFDSLHASLSRLQSPRLVLFRCSSSAPSKNLRFSANSIHDQAPDSKFSPYPGPGHRPRRLPAADLSSQRTWIKSWNPSRFLTRLKRPRAVLDYREGISSDDDVVGTSRSTGSSTMEKIVEKLKKFGYIDDSDERKESPLPKKGSVEDIFYAEDGILPDSRGGLSLDLNKEVRFPWEKPLENKEGVGGGSSVRKRRSKTSLAELTLPEGELRRLRHMAVRIKSKTKIKGAGVTKEIVDLIHEQWKTTEVVRLKCEGAPALNMKRTHEILERKTGGLVIWRSGTSISLYRGVGYEIPLPEKRQYQSVQRSALDTFNKGTYHPTGVSTAYGRGNNVQDLQEDSTASLEKKKDTEPDAEIKYEREIDKLLDGLGPRYTDWPGSDPLPVDADLLPSVVPGYKPPFRILPYGVRRTLGRKEGTALRRLARLLPPHFALGRSRQHQGLAAAMVKLWEKTSIAKIALKRGKLTGGMILSSNKDYLVFYRGKDFLAPEVTEALLERERLAKTLHDKEEQARLRASSSVVSNFEIADEPGTAGTLGETLEADARWGNRLDEDHMEKMMRAAEMARHADLVRKLERRLSIKLTGGMILSSNKDYLVFYRGKDFLAPEVTEALLERERLAKTLHDKEEQARLRASSSVVSNFEIADEPGTAGTLGETLEADARWGNRLDEDHMEKMMRAAEMARHADLVRKLERRLSIAERRLMKAEKVLSKVEESLKPAEHAADPESITDEERFMFRKLGLRMKAFLLLGRRGVFAGTVENMHLHWKYRELVKVIVKVKTFEQAKHIALSLESESGGVLVSVDKVSKGFAIIVYRGKDYRRPPTLRPNNLLTKRKALARSIELQRHEAISRHISNLQKRVEQLRSELVQMDNVKDQGDEDLYAKLDSAYSTEGEDTEVDILASAISC</sequence>
<dbReference type="Proteomes" id="UP000797356">
    <property type="component" value="Chromosome 3"/>
</dbReference>
<dbReference type="GO" id="GO:0006397">
    <property type="term" value="P:mRNA processing"/>
    <property type="evidence" value="ECO:0007669"/>
    <property type="project" value="UniProtKB-KW"/>
</dbReference>
<comment type="subunit">
    <text evidence="11">Interacts with RNA. Part of large ribonucleo-protein particles that contain CAF1 and/or CAF2, and RNC1.</text>
</comment>
<evidence type="ECO:0000313" key="19">
    <source>
        <dbReference type="Proteomes" id="UP000797356"/>
    </source>
</evidence>
<evidence type="ECO:0000256" key="3">
    <source>
        <dbReference type="ARBA" id="ARBA00022640"/>
    </source>
</evidence>
<evidence type="ECO:0000256" key="12">
    <source>
        <dbReference type="ARBA" id="ARBA00073361"/>
    </source>
</evidence>
<keyword evidence="6 14" id="KW-0694">RNA-binding</keyword>
<dbReference type="FunFam" id="3.30.110.60:FF:000003">
    <property type="entry name" value="CRM-domain containing factor CFM3B, chloroplastic"/>
    <property type="match status" value="1"/>
</dbReference>
<feature type="domain" description="CRM" evidence="17">
    <location>
        <begin position="422"/>
        <end position="521"/>
    </location>
</feature>
<evidence type="ECO:0000256" key="14">
    <source>
        <dbReference type="PROSITE-ProRule" id="PRU00626"/>
    </source>
</evidence>
<protein>
    <recommendedName>
        <fullName evidence="12">CRM-domain containing factor CFM3, chloroplastic/mitochondrial</fullName>
    </recommendedName>
    <alternativeName>
        <fullName evidence="13">Protein CRM FAMILY MEMBER 3</fullName>
    </alternativeName>
</protein>
<dbReference type="PROSITE" id="PS51295">
    <property type="entry name" value="CRM"/>
    <property type="match status" value="3"/>
</dbReference>
<proteinExistence type="predicted"/>
<dbReference type="EMBL" id="CM017874">
    <property type="protein sequence ID" value="KAG1334090.1"/>
    <property type="molecule type" value="Genomic_DNA"/>
</dbReference>
<keyword evidence="2" id="KW-0150">Chloroplast</keyword>
<evidence type="ECO:0000256" key="10">
    <source>
        <dbReference type="ARBA" id="ARBA00055648"/>
    </source>
</evidence>
<feature type="coiled-coil region" evidence="15">
    <location>
        <begin position="693"/>
        <end position="727"/>
    </location>
</feature>
<dbReference type="Pfam" id="PF01985">
    <property type="entry name" value="CRS1_YhbY"/>
    <property type="match status" value="2"/>
</dbReference>
<dbReference type="PANTHER" id="PTHR31846">
    <property type="entry name" value="CRS1 / YHBY (CRM) DOMAIN-CONTAINING PROTEIN"/>
    <property type="match status" value="1"/>
</dbReference>
<feature type="region of interest" description="Disordered" evidence="16">
    <location>
        <begin position="46"/>
        <end position="76"/>
    </location>
</feature>
<evidence type="ECO:0000256" key="8">
    <source>
        <dbReference type="ARBA" id="ARBA00023187"/>
    </source>
</evidence>
<evidence type="ECO:0000256" key="16">
    <source>
        <dbReference type="SAM" id="MobiDB-lite"/>
    </source>
</evidence>
<evidence type="ECO:0000256" key="7">
    <source>
        <dbReference type="ARBA" id="ARBA00022946"/>
    </source>
</evidence>
<evidence type="ECO:0000256" key="6">
    <source>
        <dbReference type="ARBA" id="ARBA00022884"/>
    </source>
</evidence>
<dbReference type="InterPro" id="IPR035920">
    <property type="entry name" value="YhbY-like_sf"/>
</dbReference>
<comment type="subcellular location">
    <subcellularLocation>
        <location evidence="1">Plastid</location>
        <location evidence="1">Chloroplast</location>
    </subcellularLocation>
</comment>
<evidence type="ECO:0000259" key="17">
    <source>
        <dbReference type="PROSITE" id="PS51295"/>
    </source>
</evidence>
<feature type="coiled-coil region" evidence="15">
    <location>
        <begin position="858"/>
        <end position="885"/>
    </location>
</feature>